<dbReference type="Gene3D" id="3.30.1460.30">
    <property type="entry name" value="YgaC/TfoX-N like chaperone"/>
    <property type="match status" value="1"/>
</dbReference>
<name>A0A0F0KB83_9MICO</name>
<evidence type="ECO:0000313" key="2">
    <source>
        <dbReference type="EMBL" id="KJL17445.1"/>
    </source>
</evidence>
<gene>
    <name evidence="2" type="ORF">RL72_03693</name>
</gene>
<organism evidence="2 3">
    <name type="scientific">Microbacterium azadirachtae</name>
    <dbReference type="NCBI Taxonomy" id="582680"/>
    <lineage>
        <taxon>Bacteria</taxon>
        <taxon>Bacillati</taxon>
        <taxon>Actinomycetota</taxon>
        <taxon>Actinomycetes</taxon>
        <taxon>Micrococcales</taxon>
        <taxon>Microbacteriaceae</taxon>
        <taxon>Microbacterium</taxon>
    </lineage>
</organism>
<proteinExistence type="predicted"/>
<reference evidence="2 3" key="1">
    <citation type="submission" date="2015-02" db="EMBL/GenBank/DDBJ databases">
        <title>Draft genome sequences of ten Microbacterium spp. with emphasis on heavy metal contaminated environments.</title>
        <authorList>
            <person name="Corretto E."/>
        </authorList>
    </citation>
    <scope>NUCLEOTIDE SEQUENCE [LARGE SCALE GENOMIC DNA]</scope>
    <source>
        <strain evidence="2 3">DSM 23848</strain>
    </source>
</reference>
<dbReference type="Proteomes" id="UP000033448">
    <property type="component" value="Unassembled WGS sequence"/>
</dbReference>
<dbReference type="EMBL" id="JYIT01000086">
    <property type="protein sequence ID" value="KJL17445.1"/>
    <property type="molecule type" value="Genomic_DNA"/>
</dbReference>
<accession>A0A0F0KB83</accession>
<dbReference type="AlphaFoldDB" id="A0A0F0KB83"/>
<dbReference type="RefSeq" id="WP_045252323.1">
    <property type="nucleotide sequence ID" value="NZ_CP099706.1"/>
</dbReference>
<keyword evidence="3" id="KW-1185">Reference proteome</keyword>
<dbReference type="Pfam" id="PF04993">
    <property type="entry name" value="TfoX_N"/>
    <property type="match status" value="1"/>
</dbReference>
<evidence type="ECO:0000313" key="3">
    <source>
        <dbReference type="Proteomes" id="UP000033448"/>
    </source>
</evidence>
<sequence length="110" mass="11554">MADPAVVELADRIRALLGGEGEIEERAMFGSRAFLSEGRILVGARKGGTLLVRVAAERAAALITEPGVSRAVMGARTMSDNWLDVSAEAVADDAALMGWIDLAREDAEGV</sequence>
<dbReference type="SUPFAM" id="SSF159894">
    <property type="entry name" value="YgaC/TfoX-N like"/>
    <property type="match status" value="1"/>
</dbReference>
<feature type="domain" description="TfoX N-terminal" evidence="1">
    <location>
        <begin position="16"/>
        <end position="106"/>
    </location>
</feature>
<protein>
    <recommendedName>
        <fullName evidence="1">TfoX N-terminal domain-containing protein</fullName>
    </recommendedName>
</protein>
<comment type="caution">
    <text evidence="2">The sequence shown here is derived from an EMBL/GenBank/DDBJ whole genome shotgun (WGS) entry which is preliminary data.</text>
</comment>
<evidence type="ECO:0000259" key="1">
    <source>
        <dbReference type="Pfam" id="PF04993"/>
    </source>
</evidence>
<dbReference type="InterPro" id="IPR007076">
    <property type="entry name" value="TfoX_N"/>
</dbReference>
<dbReference type="PATRIC" id="fig|582680.7.peg.3749"/>